<protein>
    <submittedName>
        <fullName evidence="1">Uncharacterized protein</fullName>
    </submittedName>
</protein>
<dbReference type="EMBL" id="JAPDRN010000008">
    <property type="protein sequence ID" value="KAJ9643265.1"/>
    <property type="molecule type" value="Genomic_DNA"/>
</dbReference>
<evidence type="ECO:0000313" key="1">
    <source>
        <dbReference type="EMBL" id="KAJ9643265.1"/>
    </source>
</evidence>
<sequence>MVGLARDSELFPPVAVGWKEMLYWDQALTTPAVMFQSSQAEAVVKLVADVVVLLLQNGAELVMFSFDDEFDMDAVPVALGPVVNGPKTPEPDVKLDEAEVLEELRPLPLLDTDDGIVDVVLPLTLVDDVVCAVRVFEPTAMVTIVIIKGDGEPFALIREDEASLAVSEGSGSNTVATTDSDGGVKSMVRTVKTRLL</sequence>
<organism evidence="1 2">
    <name type="scientific">Knufia peltigerae</name>
    <dbReference type="NCBI Taxonomy" id="1002370"/>
    <lineage>
        <taxon>Eukaryota</taxon>
        <taxon>Fungi</taxon>
        <taxon>Dikarya</taxon>
        <taxon>Ascomycota</taxon>
        <taxon>Pezizomycotina</taxon>
        <taxon>Eurotiomycetes</taxon>
        <taxon>Chaetothyriomycetidae</taxon>
        <taxon>Chaetothyriales</taxon>
        <taxon>Trichomeriaceae</taxon>
        <taxon>Knufia</taxon>
    </lineage>
</organism>
<proteinExistence type="predicted"/>
<evidence type="ECO:0000313" key="2">
    <source>
        <dbReference type="Proteomes" id="UP001172681"/>
    </source>
</evidence>
<name>A0AA38YBT4_9EURO</name>
<accession>A0AA38YBT4</accession>
<keyword evidence="2" id="KW-1185">Reference proteome</keyword>
<dbReference type="AlphaFoldDB" id="A0AA38YBT4"/>
<dbReference type="Proteomes" id="UP001172681">
    <property type="component" value="Unassembled WGS sequence"/>
</dbReference>
<reference evidence="1" key="1">
    <citation type="submission" date="2022-10" db="EMBL/GenBank/DDBJ databases">
        <title>Culturing micro-colonial fungi from biological soil crusts in the Mojave desert and describing Neophaeococcomyces mojavensis, and introducing the new genera and species Taxawa tesnikishii.</title>
        <authorList>
            <person name="Kurbessoian T."/>
            <person name="Stajich J.E."/>
        </authorList>
    </citation>
    <scope>NUCLEOTIDE SEQUENCE</scope>
    <source>
        <strain evidence="1">TK_35</strain>
    </source>
</reference>
<gene>
    <name evidence="1" type="ORF">H2204_002161</name>
</gene>
<comment type="caution">
    <text evidence="1">The sequence shown here is derived from an EMBL/GenBank/DDBJ whole genome shotgun (WGS) entry which is preliminary data.</text>
</comment>